<name>A7NQN5_ROSCS</name>
<keyword evidence="6" id="KW-1185">Reference proteome</keyword>
<dbReference type="AlphaFoldDB" id="A7NQN5"/>
<dbReference type="PROSITE" id="PS50949">
    <property type="entry name" value="HTH_GNTR"/>
    <property type="match status" value="1"/>
</dbReference>
<dbReference type="Gene3D" id="1.10.10.10">
    <property type="entry name" value="Winged helix-like DNA-binding domain superfamily/Winged helix DNA-binding domain"/>
    <property type="match status" value="1"/>
</dbReference>
<dbReference type="GO" id="GO:0003700">
    <property type="term" value="F:DNA-binding transcription factor activity"/>
    <property type="evidence" value="ECO:0007669"/>
    <property type="project" value="InterPro"/>
</dbReference>
<accession>A7NQN5</accession>
<dbReference type="Pfam" id="PF00392">
    <property type="entry name" value="GntR"/>
    <property type="match status" value="1"/>
</dbReference>
<protein>
    <submittedName>
        <fullName evidence="5">Transcriptional regulator, GntR family</fullName>
    </submittedName>
</protein>
<dbReference type="Pfam" id="PF07729">
    <property type="entry name" value="FCD"/>
    <property type="match status" value="1"/>
</dbReference>
<sequence>MQIIPLLRENLLKRHTNMLTPIDHRLFEKAMTFREAAYQAIKQAILDGSLEPGQPLVEERLAEMLQISRTPVREALAILEHEGLIAPVYRRGLFVCKLTRDQVVELFTANEAVEPFLARRAAHYADPEQIAALDALIREGEACAERHDIAGFLRAGRLFHAGVGRAAGNLILAQFVERNEERVDLFLMGYRKAVDVEMMRTSNREHRAIYRAIVARDPDAAARLAIYHLQSVRERFAALVGDDDSDMMTSLSEQTKEQVE</sequence>
<evidence type="ECO:0000256" key="1">
    <source>
        <dbReference type="ARBA" id="ARBA00023015"/>
    </source>
</evidence>
<keyword evidence="1" id="KW-0805">Transcription regulation</keyword>
<dbReference type="KEGG" id="rca:Rcas_3844"/>
<keyword evidence="3" id="KW-0804">Transcription</keyword>
<organism evidence="5 6">
    <name type="scientific">Roseiflexus castenholzii (strain DSM 13941 / HLO8)</name>
    <dbReference type="NCBI Taxonomy" id="383372"/>
    <lineage>
        <taxon>Bacteria</taxon>
        <taxon>Bacillati</taxon>
        <taxon>Chloroflexota</taxon>
        <taxon>Chloroflexia</taxon>
        <taxon>Chloroflexales</taxon>
        <taxon>Roseiflexineae</taxon>
        <taxon>Roseiflexaceae</taxon>
        <taxon>Roseiflexus</taxon>
    </lineage>
</organism>
<evidence type="ECO:0000256" key="2">
    <source>
        <dbReference type="ARBA" id="ARBA00023125"/>
    </source>
</evidence>
<reference evidence="5 6" key="1">
    <citation type="submission" date="2007-08" db="EMBL/GenBank/DDBJ databases">
        <title>Complete sequence of Roseiflexus castenholzii DSM 13941.</title>
        <authorList>
            <consortium name="US DOE Joint Genome Institute"/>
            <person name="Copeland A."/>
            <person name="Lucas S."/>
            <person name="Lapidus A."/>
            <person name="Barry K."/>
            <person name="Glavina del Rio T."/>
            <person name="Dalin E."/>
            <person name="Tice H."/>
            <person name="Pitluck S."/>
            <person name="Thompson L.S."/>
            <person name="Brettin T."/>
            <person name="Bruce D."/>
            <person name="Detter J.C."/>
            <person name="Han C."/>
            <person name="Tapia R."/>
            <person name="Schmutz J."/>
            <person name="Larimer F."/>
            <person name="Land M."/>
            <person name="Hauser L."/>
            <person name="Kyrpides N."/>
            <person name="Mikhailova N."/>
            <person name="Bryant D.A."/>
            <person name="Hanada S."/>
            <person name="Tsukatani Y."/>
            <person name="Richardson P."/>
        </authorList>
    </citation>
    <scope>NUCLEOTIDE SEQUENCE [LARGE SCALE GENOMIC DNA]</scope>
    <source>
        <strain evidence="6">DSM 13941 / HLO8</strain>
    </source>
</reference>
<proteinExistence type="predicted"/>
<dbReference type="Gene3D" id="1.20.120.530">
    <property type="entry name" value="GntR ligand-binding domain-like"/>
    <property type="match status" value="1"/>
</dbReference>
<dbReference type="PANTHER" id="PTHR43537:SF5">
    <property type="entry name" value="UXU OPERON TRANSCRIPTIONAL REGULATOR"/>
    <property type="match status" value="1"/>
</dbReference>
<dbReference type="STRING" id="383372.Rcas_3844"/>
<dbReference type="eggNOG" id="COG1802">
    <property type="taxonomic scope" value="Bacteria"/>
</dbReference>
<evidence type="ECO:0000259" key="4">
    <source>
        <dbReference type="PROSITE" id="PS50949"/>
    </source>
</evidence>
<evidence type="ECO:0000256" key="3">
    <source>
        <dbReference type="ARBA" id="ARBA00023163"/>
    </source>
</evidence>
<feature type="domain" description="HTH gntR-type" evidence="4">
    <location>
        <begin position="31"/>
        <end position="98"/>
    </location>
</feature>
<dbReference type="InterPro" id="IPR036388">
    <property type="entry name" value="WH-like_DNA-bd_sf"/>
</dbReference>
<dbReference type="SUPFAM" id="SSF46785">
    <property type="entry name" value="Winged helix' DNA-binding domain"/>
    <property type="match status" value="1"/>
</dbReference>
<keyword evidence="2" id="KW-0238">DNA-binding</keyword>
<dbReference type="InterPro" id="IPR036390">
    <property type="entry name" value="WH_DNA-bd_sf"/>
</dbReference>
<dbReference type="SMART" id="SM00345">
    <property type="entry name" value="HTH_GNTR"/>
    <property type="match status" value="1"/>
</dbReference>
<dbReference type="InterPro" id="IPR011711">
    <property type="entry name" value="GntR_C"/>
</dbReference>
<dbReference type="SUPFAM" id="SSF48008">
    <property type="entry name" value="GntR ligand-binding domain-like"/>
    <property type="match status" value="1"/>
</dbReference>
<evidence type="ECO:0000313" key="5">
    <source>
        <dbReference type="EMBL" id="ABU59881.1"/>
    </source>
</evidence>
<evidence type="ECO:0000313" key="6">
    <source>
        <dbReference type="Proteomes" id="UP000000263"/>
    </source>
</evidence>
<dbReference type="HOGENOM" id="CLU_017584_5_2_0"/>
<dbReference type="InterPro" id="IPR008920">
    <property type="entry name" value="TF_FadR/GntR_C"/>
</dbReference>
<dbReference type="PANTHER" id="PTHR43537">
    <property type="entry name" value="TRANSCRIPTIONAL REGULATOR, GNTR FAMILY"/>
    <property type="match status" value="1"/>
</dbReference>
<dbReference type="EMBL" id="CP000804">
    <property type="protein sequence ID" value="ABU59881.1"/>
    <property type="molecule type" value="Genomic_DNA"/>
</dbReference>
<dbReference type="Proteomes" id="UP000000263">
    <property type="component" value="Chromosome"/>
</dbReference>
<dbReference type="GO" id="GO:0003677">
    <property type="term" value="F:DNA binding"/>
    <property type="evidence" value="ECO:0007669"/>
    <property type="project" value="UniProtKB-KW"/>
</dbReference>
<gene>
    <name evidence="5" type="ordered locus">Rcas_3844</name>
</gene>
<dbReference type="InterPro" id="IPR000524">
    <property type="entry name" value="Tscrpt_reg_HTH_GntR"/>
</dbReference>
<dbReference type="SMART" id="SM00895">
    <property type="entry name" value="FCD"/>
    <property type="match status" value="1"/>
</dbReference>
<dbReference type="PRINTS" id="PR00035">
    <property type="entry name" value="HTHGNTR"/>
</dbReference>
<dbReference type="CDD" id="cd07377">
    <property type="entry name" value="WHTH_GntR"/>
    <property type="match status" value="1"/>
</dbReference>